<dbReference type="InterPro" id="IPR050834">
    <property type="entry name" value="Glycosyltransf_2"/>
</dbReference>
<protein>
    <submittedName>
        <fullName evidence="3">Glycosyltransferase family 2 protein</fullName>
    </submittedName>
</protein>
<dbReference type="Pfam" id="PF00535">
    <property type="entry name" value="Glycos_transf_2"/>
    <property type="match status" value="1"/>
</dbReference>
<proteinExistence type="predicted"/>
<reference evidence="3" key="2">
    <citation type="journal article" date="2022" name="BMC Genomics">
        <title>Comparative genome analysis of mycobacteria focusing on tRNA and non-coding RNA.</title>
        <authorList>
            <person name="Behra P.R.K."/>
            <person name="Pettersson B.M.F."/>
            <person name="Ramesh M."/>
            <person name="Das S."/>
            <person name="Dasgupta S."/>
            <person name="Kirsebom L.A."/>
        </authorList>
    </citation>
    <scope>NUCLEOTIDE SEQUENCE</scope>
    <source>
        <strain evidence="3">DSM 44615</strain>
    </source>
</reference>
<name>A0A9X3BNU7_9MYCO</name>
<evidence type="ECO:0000313" key="3">
    <source>
        <dbReference type="EMBL" id="MCV7171929.1"/>
    </source>
</evidence>
<feature type="domain" description="Glycosyltransferase 2-like" evidence="2">
    <location>
        <begin position="48"/>
        <end position="213"/>
    </location>
</feature>
<gene>
    <name evidence="3" type="ORF">H7I41_18600</name>
</gene>
<reference evidence="3" key="1">
    <citation type="submission" date="2020-07" db="EMBL/GenBank/DDBJ databases">
        <authorList>
            <person name="Pettersson B.M.F."/>
            <person name="Behra P.R.K."/>
            <person name="Ramesh M."/>
            <person name="Das S."/>
            <person name="Dasgupta S."/>
            <person name="Kirsebom L.A."/>
        </authorList>
    </citation>
    <scope>NUCLEOTIDE SEQUENCE</scope>
    <source>
        <strain evidence="3">DSM 44615</strain>
    </source>
</reference>
<sequence>MTKDRRNIAMSNHAAEHRPVSGSEVCEPYTARNCRPMIRRTPSSTVDVFIPSYQYGTYLSDCATSVLSQQVPSLRLLIIDNASTDGSREIAQGIAAADDRVTVVLNEQNRGWHHSFNRAIDWACSDYFMILGADDLLPAGALDLEKAFLDEHPEVAFAYGVEARLADGLLDSGRCDAARTRWNVVKGEEFIRRTCFDSFCDVGSAAWIIRTSALKEAGADGHYRSALRTADFEMYLRLAMVGDVASCNRVLGIRRIHDAEMSAPYNKQRVLDFEDHEAAFGSFFAHEGTALPGAGELLTLSRRAMGDYAYWYGLSQLLHGRDDAKTAFAFAAERRRLPTWVPPLGFLAKKRWLRSMWRAGRRVVHPAKPLDPGLKVPAYF</sequence>
<accession>A0A9X3BNU7</accession>
<dbReference type="CDD" id="cd00761">
    <property type="entry name" value="Glyco_tranf_GTA_type"/>
    <property type="match status" value="1"/>
</dbReference>
<feature type="region of interest" description="Disordered" evidence="1">
    <location>
        <begin position="1"/>
        <end position="22"/>
    </location>
</feature>
<dbReference type="SUPFAM" id="SSF53448">
    <property type="entry name" value="Nucleotide-diphospho-sugar transferases"/>
    <property type="match status" value="1"/>
</dbReference>
<evidence type="ECO:0000259" key="2">
    <source>
        <dbReference type="Pfam" id="PF00535"/>
    </source>
</evidence>
<comment type="caution">
    <text evidence="3">The sequence shown here is derived from an EMBL/GenBank/DDBJ whole genome shotgun (WGS) entry which is preliminary data.</text>
</comment>
<evidence type="ECO:0000313" key="4">
    <source>
        <dbReference type="Proteomes" id="UP001140293"/>
    </source>
</evidence>
<dbReference type="EMBL" id="JACKSJ010000148">
    <property type="protein sequence ID" value="MCV7171929.1"/>
    <property type="molecule type" value="Genomic_DNA"/>
</dbReference>
<evidence type="ECO:0000256" key="1">
    <source>
        <dbReference type="SAM" id="MobiDB-lite"/>
    </source>
</evidence>
<dbReference type="InterPro" id="IPR029044">
    <property type="entry name" value="Nucleotide-diphossugar_trans"/>
</dbReference>
<dbReference type="PANTHER" id="PTHR43685">
    <property type="entry name" value="GLYCOSYLTRANSFERASE"/>
    <property type="match status" value="1"/>
</dbReference>
<dbReference type="Gene3D" id="3.90.550.10">
    <property type="entry name" value="Spore Coat Polysaccharide Biosynthesis Protein SpsA, Chain A"/>
    <property type="match status" value="1"/>
</dbReference>
<dbReference type="Proteomes" id="UP001140293">
    <property type="component" value="Unassembled WGS sequence"/>
</dbReference>
<organism evidence="3 4">
    <name type="scientific">[Mycobacterium] manitobense</name>
    <dbReference type="NCBI Taxonomy" id="190147"/>
    <lineage>
        <taxon>Bacteria</taxon>
        <taxon>Bacillati</taxon>
        <taxon>Actinomycetota</taxon>
        <taxon>Actinomycetes</taxon>
        <taxon>Mycobacteriales</taxon>
        <taxon>Mycobacteriaceae</taxon>
        <taxon>Mycolicibacterium</taxon>
    </lineage>
</organism>
<dbReference type="AlphaFoldDB" id="A0A9X3BNU7"/>
<dbReference type="PANTHER" id="PTHR43685:SF11">
    <property type="entry name" value="GLYCOSYLTRANSFERASE TAGX-RELATED"/>
    <property type="match status" value="1"/>
</dbReference>
<dbReference type="InterPro" id="IPR001173">
    <property type="entry name" value="Glyco_trans_2-like"/>
</dbReference>
<dbReference type="RefSeq" id="WP_308214638.1">
    <property type="nucleotide sequence ID" value="NZ_JACKSJ010000148.1"/>
</dbReference>
<keyword evidence="4" id="KW-1185">Reference proteome</keyword>